<evidence type="ECO:0000313" key="2">
    <source>
        <dbReference type="EMBL" id="MDR6430984.1"/>
    </source>
</evidence>
<comment type="caution">
    <text evidence="2">The sequence shown here is derived from an EMBL/GenBank/DDBJ whole genome shotgun (WGS) entry which is preliminary data.</text>
</comment>
<dbReference type="RefSeq" id="WP_310010170.1">
    <property type="nucleotide sequence ID" value="NZ_JAVDQT010000001.1"/>
</dbReference>
<evidence type="ECO:0000313" key="3">
    <source>
        <dbReference type="Proteomes" id="UP001184614"/>
    </source>
</evidence>
<evidence type="ECO:0000259" key="1">
    <source>
        <dbReference type="Pfam" id="PF24963"/>
    </source>
</evidence>
<feature type="domain" description="DUF7768" evidence="1">
    <location>
        <begin position="77"/>
        <end position="173"/>
    </location>
</feature>
<gene>
    <name evidence="2" type="ORF">J2782_000689</name>
</gene>
<dbReference type="Proteomes" id="UP001184614">
    <property type="component" value="Unassembled WGS sequence"/>
</dbReference>
<reference evidence="2 3" key="1">
    <citation type="submission" date="2023-07" db="EMBL/GenBank/DDBJ databases">
        <title>Sorghum-associated microbial communities from plants grown in Nebraska, USA.</title>
        <authorList>
            <person name="Schachtman D."/>
        </authorList>
    </citation>
    <scope>NUCLEOTIDE SEQUENCE [LARGE SCALE GENOMIC DNA]</scope>
    <source>
        <strain evidence="2 3">DS1730</strain>
    </source>
</reference>
<protein>
    <recommendedName>
        <fullName evidence="1">DUF7768 domain-containing protein</fullName>
    </recommendedName>
</protein>
<sequence>MELHQLYGVNRQGDDWIEVPEDKAARAAVEGRPIAERATRITFNKNGIALSTRDEDGVWKDTGWVINLAPVKPFADLVIIETPYSGDVEANTAYARACLLDSPRRGEAPIASHLLHTQVLDDMQPDERTLGIEAGLAWYRVATKCVVYSDRGISGGMKMGIDRAGLHDVAVEYRWLEKKPWPAGEAHEQH</sequence>
<dbReference type="InterPro" id="IPR056670">
    <property type="entry name" value="DUF7768"/>
</dbReference>
<name>A0ABU1M4M9_9HYPH</name>
<dbReference type="Pfam" id="PF24963">
    <property type="entry name" value="DUF7768"/>
    <property type="match status" value="1"/>
</dbReference>
<organism evidence="2 3">
    <name type="scientific">Brucella pseudogrignonensis</name>
    <dbReference type="NCBI Taxonomy" id="419475"/>
    <lineage>
        <taxon>Bacteria</taxon>
        <taxon>Pseudomonadati</taxon>
        <taxon>Pseudomonadota</taxon>
        <taxon>Alphaproteobacteria</taxon>
        <taxon>Hyphomicrobiales</taxon>
        <taxon>Brucellaceae</taxon>
        <taxon>Brucella/Ochrobactrum group</taxon>
        <taxon>Brucella</taxon>
    </lineage>
</organism>
<accession>A0ABU1M4M9</accession>
<dbReference type="EMBL" id="JAVDQT010000001">
    <property type="protein sequence ID" value="MDR6430984.1"/>
    <property type="molecule type" value="Genomic_DNA"/>
</dbReference>
<keyword evidence="3" id="KW-1185">Reference proteome</keyword>
<proteinExistence type="predicted"/>